<accession>A0ABV0RQP9</accession>
<keyword evidence="2" id="KW-1185">Reference proteome</keyword>
<dbReference type="Proteomes" id="UP001434883">
    <property type="component" value="Unassembled WGS sequence"/>
</dbReference>
<reference evidence="1 2" key="1">
    <citation type="submission" date="2021-06" db="EMBL/GenBank/DDBJ databases">
        <authorList>
            <person name="Palmer J.M."/>
        </authorList>
    </citation>
    <scope>NUCLEOTIDE SEQUENCE [LARGE SCALE GENOMIC DNA]</scope>
    <source>
        <strain evidence="1 2">XC_2019</strain>
        <tissue evidence="1">Muscle</tissue>
    </source>
</reference>
<protein>
    <submittedName>
        <fullName evidence="1">Uncharacterized protein</fullName>
    </submittedName>
</protein>
<feature type="non-terminal residue" evidence="1">
    <location>
        <position position="1"/>
    </location>
</feature>
<gene>
    <name evidence="1" type="ORF">XENOCAPTIV_014566</name>
</gene>
<proteinExistence type="predicted"/>
<comment type="caution">
    <text evidence="1">The sequence shown here is derived from an EMBL/GenBank/DDBJ whole genome shotgun (WGS) entry which is preliminary data.</text>
</comment>
<name>A0ABV0RQP9_9TELE</name>
<sequence>LGVGAVVRRLKDNTQRWHGHARKTPKCIQNAAFKSCDQSLDVKEITKHRGNRASEARTLAALLPQIPVDRDPADALSLCMILCDGLNDLHAIHRRISAVRGAGEVSPHVSLFLSFVILSLSEMSACYAIGRSGVGTHGFRRWRVCVLSVNVRVRASDTSSSSLTYDAGAKCALVCVCVTCRPVHLLCVCLNPSIPSPAYVCAYVVCQGGVIFFHPVQPMMLQLDICGAPLLKKLSQDESASAHVCVYKRIWQPTPPSLPPSLPSCVTEIPTLNATALRVVEDDTLSSQAAKQTCGQLSELGRGPLTSPLTELQTKIRTYHHTLILHNIMTLDRLIV</sequence>
<evidence type="ECO:0000313" key="2">
    <source>
        <dbReference type="Proteomes" id="UP001434883"/>
    </source>
</evidence>
<dbReference type="EMBL" id="JAHRIN010053429">
    <property type="protein sequence ID" value="MEQ2210504.1"/>
    <property type="molecule type" value="Genomic_DNA"/>
</dbReference>
<evidence type="ECO:0000313" key="1">
    <source>
        <dbReference type="EMBL" id="MEQ2210504.1"/>
    </source>
</evidence>
<organism evidence="1 2">
    <name type="scientific">Xenoophorus captivus</name>
    <dbReference type="NCBI Taxonomy" id="1517983"/>
    <lineage>
        <taxon>Eukaryota</taxon>
        <taxon>Metazoa</taxon>
        <taxon>Chordata</taxon>
        <taxon>Craniata</taxon>
        <taxon>Vertebrata</taxon>
        <taxon>Euteleostomi</taxon>
        <taxon>Actinopterygii</taxon>
        <taxon>Neopterygii</taxon>
        <taxon>Teleostei</taxon>
        <taxon>Neoteleostei</taxon>
        <taxon>Acanthomorphata</taxon>
        <taxon>Ovalentaria</taxon>
        <taxon>Atherinomorphae</taxon>
        <taxon>Cyprinodontiformes</taxon>
        <taxon>Goodeidae</taxon>
        <taxon>Xenoophorus</taxon>
    </lineage>
</organism>